<feature type="chain" id="PRO_5002099647" evidence="8">
    <location>
        <begin position="22"/>
        <end position="171"/>
    </location>
</feature>
<evidence type="ECO:0000256" key="7">
    <source>
        <dbReference type="SAM" id="MobiDB-lite"/>
    </source>
</evidence>
<dbReference type="HOGENOM" id="CLU_082349_3_0_4"/>
<dbReference type="InterPro" id="IPR009056">
    <property type="entry name" value="Cyt_c-like_dom"/>
</dbReference>
<reference evidence="10 11" key="2">
    <citation type="journal article" date="2015" name="PLoS Genet.">
        <title>Common Cell Shape Evolution of Two Nasopharyngeal Pathogens.</title>
        <authorList>
            <person name="Veyrier F.J."/>
            <person name="Biais N."/>
            <person name="Morales P."/>
            <person name="Belkacem N."/>
            <person name="Guilhen C."/>
            <person name="Ranjeva S."/>
            <person name="Sismeiro O."/>
            <person name="Pehau-Arnaudet G."/>
            <person name="Rocha E.P."/>
            <person name="Werts C."/>
            <person name="Taha M.K."/>
            <person name="Boneca I.G."/>
        </authorList>
    </citation>
    <scope>NUCLEOTIDE SEQUENCE [LARGE SCALE GENOMIC DNA]</scope>
    <source>
        <strain evidence="10 11">ATCC 29315</strain>
    </source>
</reference>
<evidence type="ECO:0000256" key="5">
    <source>
        <dbReference type="ARBA" id="ARBA00023004"/>
    </source>
</evidence>
<name>A0A0B5CNZ0_NEIEG</name>
<keyword evidence="1" id="KW-0813">Transport</keyword>
<gene>
    <name evidence="10" type="ORF">NELON_09420</name>
</gene>
<protein>
    <submittedName>
        <fullName evidence="10">Cytochrome C</fullName>
    </submittedName>
</protein>
<dbReference type="Gene3D" id="1.10.760.10">
    <property type="entry name" value="Cytochrome c-like domain"/>
    <property type="match status" value="1"/>
</dbReference>
<dbReference type="Pfam" id="PF13442">
    <property type="entry name" value="Cytochrome_CBB3"/>
    <property type="match status" value="1"/>
</dbReference>
<dbReference type="EMBL" id="CP007726">
    <property type="protein sequence ID" value="AJE19099.1"/>
    <property type="molecule type" value="Genomic_DNA"/>
</dbReference>
<dbReference type="GO" id="GO:0005506">
    <property type="term" value="F:iron ion binding"/>
    <property type="evidence" value="ECO:0007669"/>
    <property type="project" value="InterPro"/>
</dbReference>
<dbReference type="GO" id="GO:0009055">
    <property type="term" value="F:electron transfer activity"/>
    <property type="evidence" value="ECO:0007669"/>
    <property type="project" value="InterPro"/>
</dbReference>
<dbReference type="InterPro" id="IPR036909">
    <property type="entry name" value="Cyt_c-like_dom_sf"/>
</dbReference>
<dbReference type="PATRIC" id="fig|546263.7.peg.2024"/>
<keyword evidence="4" id="KW-0249">Electron transport</keyword>
<accession>A0A0B5CNZ0</accession>
<feature type="domain" description="Cytochrome c" evidence="9">
    <location>
        <begin position="87"/>
        <end position="167"/>
    </location>
</feature>
<dbReference type="Proteomes" id="UP000031392">
    <property type="component" value="Chromosome"/>
</dbReference>
<evidence type="ECO:0000256" key="3">
    <source>
        <dbReference type="ARBA" id="ARBA00022723"/>
    </source>
</evidence>
<dbReference type="PROSITE" id="PS51007">
    <property type="entry name" value="CYTC"/>
    <property type="match status" value="1"/>
</dbReference>
<feature type="signal peptide" evidence="8">
    <location>
        <begin position="1"/>
        <end position="21"/>
    </location>
</feature>
<dbReference type="GO" id="GO:0020037">
    <property type="term" value="F:heme binding"/>
    <property type="evidence" value="ECO:0007669"/>
    <property type="project" value="InterPro"/>
</dbReference>
<reference evidence="11" key="1">
    <citation type="submission" date="2014-05" db="EMBL/GenBank/DDBJ databases">
        <title>Complete Genome sequence of Neisseria elongata subsp. glycolytica.</title>
        <authorList>
            <person name="Veyrier F.J."/>
            <person name="Taha M.-K."/>
        </authorList>
    </citation>
    <scope>NUCLEOTIDE SEQUENCE [LARGE SCALE GENOMIC DNA]</scope>
    <source>
        <strain evidence="11">ATCC 29315</strain>
    </source>
</reference>
<keyword evidence="8" id="KW-0732">Signal</keyword>
<evidence type="ECO:0000313" key="10">
    <source>
        <dbReference type="EMBL" id="AJE19099.1"/>
    </source>
</evidence>
<keyword evidence="2 6" id="KW-0349">Heme</keyword>
<evidence type="ECO:0000313" key="11">
    <source>
        <dbReference type="Proteomes" id="UP000031392"/>
    </source>
</evidence>
<evidence type="ECO:0000256" key="2">
    <source>
        <dbReference type="ARBA" id="ARBA00022617"/>
    </source>
</evidence>
<dbReference type="PANTHER" id="PTHR40942">
    <property type="match status" value="1"/>
</dbReference>
<dbReference type="RefSeq" id="WP_041961491.1">
    <property type="nucleotide sequence ID" value="NZ_CP007726.1"/>
</dbReference>
<feature type="region of interest" description="Disordered" evidence="7">
    <location>
        <begin position="69"/>
        <end position="89"/>
    </location>
</feature>
<evidence type="ECO:0000256" key="4">
    <source>
        <dbReference type="ARBA" id="ARBA00022982"/>
    </source>
</evidence>
<dbReference type="AlphaFoldDB" id="A0A0B5CNZ0"/>
<dbReference type="InterPro" id="IPR002323">
    <property type="entry name" value="Cyt_CIE"/>
</dbReference>
<dbReference type="PRINTS" id="PR00607">
    <property type="entry name" value="CYTCHROMECIE"/>
</dbReference>
<organism evidence="10 11">
    <name type="scientific">Neisseria elongata subsp. glycolytica ATCC 29315</name>
    <dbReference type="NCBI Taxonomy" id="546263"/>
    <lineage>
        <taxon>Bacteria</taxon>
        <taxon>Pseudomonadati</taxon>
        <taxon>Pseudomonadota</taxon>
        <taxon>Betaproteobacteria</taxon>
        <taxon>Neisseriales</taxon>
        <taxon>Neisseriaceae</taxon>
        <taxon>Neisseria</taxon>
    </lineage>
</organism>
<keyword evidence="11" id="KW-1185">Reference proteome</keyword>
<keyword evidence="3 6" id="KW-0479">Metal-binding</keyword>
<dbReference type="KEGG" id="nel:NELON_09420"/>
<sequence length="171" mass="17618">MNKLLIAAMMMAALTACSQEAKQETKEAAQAIASDVKNNTASAVDAAASSVQEAASKVADTAEKAASEVKEAVAPEAKPAEKTEAPAAKVDGKAVYEATCKACHSGTIPGTPGVGKKDEWEPRIKQGQETLHKHAIEGFKGMPAKGGNEGLSDDEVKAAVDFMANESGAKF</sequence>
<evidence type="ECO:0000256" key="1">
    <source>
        <dbReference type="ARBA" id="ARBA00022448"/>
    </source>
</evidence>
<dbReference type="PROSITE" id="PS51257">
    <property type="entry name" value="PROKAR_LIPOPROTEIN"/>
    <property type="match status" value="1"/>
</dbReference>
<dbReference type="SUPFAM" id="SSF46626">
    <property type="entry name" value="Cytochrome c"/>
    <property type="match status" value="1"/>
</dbReference>
<keyword evidence="5 6" id="KW-0408">Iron</keyword>
<evidence type="ECO:0000256" key="6">
    <source>
        <dbReference type="PROSITE-ProRule" id="PRU00433"/>
    </source>
</evidence>
<proteinExistence type="predicted"/>
<evidence type="ECO:0000259" key="9">
    <source>
        <dbReference type="PROSITE" id="PS51007"/>
    </source>
</evidence>
<evidence type="ECO:0000256" key="8">
    <source>
        <dbReference type="SAM" id="SignalP"/>
    </source>
</evidence>
<dbReference type="PANTHER" id="PTHR40942:SF4">
    <property type="entry name" value="CYTOCHROME C5"/>
    <property type="match status" value="1"/>
</dbReference>